<organism evidence="2 3">
    <name type="scientific">Providencia rettgeri</name>
    <dbReference type="NCBI Taxonomy" id="587"/>
    <lineage>
        <taxon>Bacteria</taxon>
        <taxon>Pseudomonadati</taxon>
        <taxon>Pseudomonadota</taxon>
        <taxon>Gammaproteobacteria</taxon>
        <taxon>Enterobacterales</taxon>
        <taxon>Morganellaceae</taxon>
        <taxon>Providencia</taxon>
    </lineage>
</organism>
<dbReference type="AlphaFoldDB" id="A0A8E3YL21"/>
<dbReference type="Proteomes" id="UP000824410">
    <property type="component" value="Unassembled WGS sequence"/>
</dbReference>
<keyword evidence="1" id="KW-0472">Membrane</keyword>
<reference evidence="2" key="1">
    <citation type="submission" date="2019-02" db="EMBL/GenBank/DDBJ databases">
        <title>Genomic characterization of isolates from hospital effluents in KZN, South Africa.</title>
        <authorList>
            <person name="Ntshobeni N."/>
            <person name="Allam M."/>
            <person name="Ismail A."/>
            <person name="Amoako D."/>
            <person name="Essack S."/>
            <person name="Chenia H."/>
        </authorList>
    </citation>
    <scope>NUCLEOTIDE SEQUENCE</scope>
    <source>
        <strain evidence="2">AFE97_S1</strain>
    </source>
</reference>
<dbReference type="RefSeq" id="WP_129466906.1">
    <property type="nucleotide sequence ID" value="NZ_ABEXOQ020000019.1"/>
</dbReference>
<gene>
    <name evidence="2" type="ORF">EX242_19355</name>
</gene>
<dbReference type="GO" id="GO:0016020">
    <property type="term" value="C:membrane"/>
    <property type="evidence" value="ECO:0007669"/>
    <property type="project" value="InterPro"/>
</dbReference>
<dbReference type="Pfam" id="PF09480">
    <property type="entry name" value="PrgH"/>
    <property type="match status" value="1"/>
</dbReference>
<sequence length="392" mass="45536">MTDINNRTYIMRIASGEMCDQEIIINLDANLIIIGEDNDYKTNISDEGFTSYSIPSHQEAFTFSIISYEDQIAIDLHTKNQSKIIPINLHETVLKELFPFAIKRIDTPWELPLMEETIPDSTIKTEKMRHKFKKSPYASKIIIGISIITLAFIGFMSIPYNSETTKTIVEKKRHAIEELINGNHYPVVVTEGKKDEILVLVKTQRDLDWSMQRLLKSKYRNQFKINKISYVEYEIENKLAEFIPNLLKINIDNPCNPTIKLLKEKISSKEIEFINQTFSSYFQCYSKSEFKTSNIDELIKKSELGLTESNVQWHKITENNKTIFVIKDSLNDKQTTSLITFVSSFYQQWGERQIQFSISLANNELTGKSFITKSNGYILLGNNHWLFNSNRF</sequence>
<protein>
    <submittedName>
        <fullName evidence="2">Type III secretion system protein PrgH</fullName>
    </submittedName>
</protein>
<dbReference type="Gene3D" id="2.60.200.20">
    <property type="match status" value="1"/>
</dbReference>
<keyword evidence="1" id="KW-0812">Transmembrane</keyword>
<dbReference type="InterPro" id="IPR019029">
    <property type="entry name" value="T3SS_PrgH/EprH-like"/>
</dbReference>
<dbReference type="EMBL" id="SHDO01000027">
    <property type="protein sequence ID" value="MBX6982403.1"/>
    <property type="molecule type" value="Genomic_DNA"/>
</dbReference>
<evidence type="ECO:0000313" key="2">
    <source>
        <dbReference type="EMBL" id="MBX6982403.1"/>
    </source>
</evidence>
<proteinExistence type="predicted"/>
<feature type="transmembrane region" description="Helical" evidence="1">
    <location>
        <begin position="137"/>
        <end position="158"/>
    </location>
</feature>
<evidence type="ECO:0000313" key="3">
    <source>
        <dbReference type="Proteomes" id="UP000824410"/>
    </source>
</evidence>
<dbReference type="Gene3D" id="3.30.70.1770">
    <property type="match status" value="1"/>
</dbReference>
<evidence type="ECO:0000256" key="1">
    <source>
        <dbReference type="SAM" id="Phobius"/>
    </source>
</evidence>
<accession>A0A8E3YL21</accession>
<name>A0A8E3YL21_PRORE</name>
<comment type="caution">
    <text evidence="2">The sequence shown here is derived from an EMBL/GenBank/DDBJ whole genome shotgun (WGS) entry which is preliminary data.</text>
</comment>
<keyword evidence="1" id="KW-1133">Transmembrane helix</keyword>